<sequence>MSKNEKVENINGKKNQKDIQWFKNYEKRSKTNHFENLKNKDILNYIKDIQQNCRLEVSSGDEDYAGTKRSSNCSVRYSGTRFKSFKKVKSKIKSKKNKDVTALERKIKRSSSRNSMDACNYCYPSQKSHFYNNLDFTVHENSGKYLNTAVKKSTHRYLKPSSKGNFYNYRESLPRFYGSYSRSHQTWPAVTGMNNLEVIKTWSQDVIPESKINGSRIIDRKSAKIHTFKSLRRKKFDKSIYSNIAPSSKKTRKKNHIDDQKIDTQRRQLNKENNVSDFINQQSFNKFYSNRSTVHKSAELSYQDSLQNGDYRRHYNSGYRYPVKRQSTSWGLSSRSNRLTEVPETSLPLRRTSRRENEMGSPLKASSPIMGTLIDRNYQRARELKYKNNTNRRRRETGILRERGSSCYCKPCFLRESGKLCEVVRTNENKQWLGCCCEDVEQDETIDCSRYCRCPENVNDSDWRDYRPQYESIPRSNGTSKRINYTEREIALREMLPKSMQSQSADTGEFDFNLSTKADLRHETAYDDFAFDRSEIIFDTRRNDYDDKIELEELKPHASFLDDSTQEYKLSNENLKNSREETMKTRKTLRKKATKRYPLGKELSFETRKTPRKVASGNYSRLRHDAAESTCKCKEPFHDPPAACLTTGSCTCIENAERSDSDSYKIPTVCCCCSSPSFHDETDPVKKLESFCEKVKAVNQNVFRKTSRSAFSNATRTNAQQYSYGASDEQNRSEISTETTTRVSKPIEREWLTDPTRLRFGKPKQHGRGKSSLEKILIYPPRGEVGPPLTLYKQSSNINCRVKGDVNTGFRYSVTYMQKFVSPSWMPNLSPQVLSSEIEEECGCSADYG</sequence>
<organism evidence="4">
    <name type="scientific">Camponotus floridanus</name>
    <name type="common">Florida carpenter ant</name>
    <dbReference type="NCBI Taxonomy" id="104421"/>
    <lineage>
        <taxon>Eukaryota</taxon>
        <taxon>Metazoa</taxon>
        <taxon>Ecdysozoa</taxon>
        <taxon>Arthropoda</taxon>
        <taxon>Hexapoda</taxon>
        <taxon>Insecta</taxon>
        <taxon>Pterygota</taxon>
        <taxon>Neoptera</taxon>
        <taxon>Endopterygota</taxon>
        <taxon>Hymenoptera</taxon>
        <taxon>Apocrita</taxon>
        <taxon>Aculeata</taxon>
        <taxon>Formicoidea</taxon>
        <taxon>Formicidae</taxon>
        <taxon>Formicinae</taxon>
        <taxon>Camponotus</taxon>
    </lineage>
</organism>
<feature type="region of interest" description="Disordered" evidence="2">
    <location>
        <begin position="326"/>
        <end position="368"/>
    </location>
</feature>
<feature type="compositionally biased region" description="Polar residues" evidence="2">
    <location>
        <begin position="326"/>
        <end position="339"/>
    </location>
</feature>
<dbReference type="InParanoid" id="E2AIS9"/>
<dbReference type="Proteomes" id="UP000000311">
    <property type="component" value="Unassembled WGS sequence"/>
</dbReference>
<evidence type="ECO:0000313" key="3">
    <source>
        <dbReference type="EMBL" id="EFN66668.1"/>
    </source>
</evidence>
<evidence type="ECO:0000313" key="4">
    <source>
        <dbReference type="Proteomes" id="UP000000311"/>
    </source>
</evidence>
<dbReference type="AlphaFoldDB" id="E2AIS9"/>
<name>E2AIS9_CAMFO</name>
<dbReference type="EMBL" id="GL439874">
    <property type="protein sequence ID" value="EFN66668.1"/>
    <property type="molecule type" value="Genomic_DNA"/>
</dbReference>
<accession>E2AIS9</accession>
<protein>
    <submittedName>
        <fullName evidence="3">Uncharacterized protein</fullName>
    </submittedName>
</protein>
<dbReference type="OMA" id="WFENYEK"/>
<feature type="coiled-coil region" evidence="1">
    <location>
        <begin position="561"/>
        <end position="592"/>
    </location>
</feature>
<feature type="region of interest" description="Disordered" evidence="2">
    <location>
        <begin position="722"/>
        <end position="743"/>
    </location>
</feature>
<evidence type="ECO:0000256" key="1">
    <source>
        <dbReference type="SAM" id="Coils"/>
    </source>
</evidence>
<gene>
    <name evidence="3" type="ORF">EAG_05066</name>
</gene>
<reference evidence="3 4" key="1">
    <citation type="journal article" date="2010" name="Science">
        <title>Genomic comparison of the ants Camponotus floridanus and Harpegnathos saltator.</title>
        <authorList>
            <person name="Bonasio R."/>
            <person name="Zhang G."/>
            <person name="Ye C."/>
            <person name="Mutti N.S."/>
            <person name="Fang X."/>
            <person name="Qin N."/>
            <person name="Donahue G."/>
            <person name="Yang P."/>
            <person name="Li Q."/>
            <person name="Li C."/>
            <person name="Zhang P."/>
            <person name="Huang Z."/>
            <person name="Berger S.L."/>
            <person name="Reinberg D."/>
            <person name="Wang J."/>
            <person name="Liebig J."/>
        </authorList>
    </citation>
    <scope>NUCLEOTIDE SEQUENCE [LARGE SCALE GENOMIC DNA]</scope>
    <source>
        <strain evidence="4">C129</strain>
    </source>
</reference>
<keyword evidence="4" id="KW-1185">Reference proteome</keyword>
<evidence type="ECO:0000256" key="2">
    <source>
        <dbReference type="SAM" id="MobiDB-lite"/>
    </source>
</evidence>
<proteinExistence type="predicted"/>
<feature type="compositionally biased region" description="Polar residues" evidence="2">
    <location>
        <begin position="733"/>
        <end position="743"/>
    </location>
</feature>
<keyword evidence="1" id="KW-0175">Coiled coil</keyword>